<keyword evidence="2" id="KW-1185">Reference proteome</keyword>
<organism evidence="1 2">
    <name type="scientific">Nitratidesulfovibrio liaohensis</name>
    <dbReference type="NCBI Taxonomy" id="2604158"/>
    <lineage>
        <taxon>Bacteria</taxon>
        <taxon>Pseudomonadati</taxon>
        <taxon>Thermodesulfobacteriota</taxon>
        <taxon>Desulfovibrionia</taxon>
        <taxon>Desulfovibrionales</taxon>
        <taxon>Desulfovibrionaceae</taxon>
        <taxon>Nitratidesulfovibrio</taxon>
    </lineage>
</organism>
<proteinExistence type="predicted"/>
<gene>
    <name evidence="1" type="ORF">KPS_000887</name>
</gene>
<dbReference type="EMBL" id="CP133659">
    <property type="protein sequence ID" value="WMW66320.1"/>
    <property type="molecule type" value="Genomic_DNA"/>
</dbReference>
<dbReference type="Proteomes" id="UP001180616">
    <property type="component" value="Chromosome"/>
</dbReference>
<dbReference type="RefSeq" id="WP_309542223.1">
    <property type="nucleotide sequence ID" value="NZ_CP133659.1"/>
</dbReference>
<reference evidence="1" key="1">
    <citation type="submission" date="2023-09" db="EMBL/GenBank/DDBJ databases">
        <authorList>
            <consortium name="CW5 consortium"/>
            <person name="Lu C.-W."/>
        </authorList>
    </citation>
    <scope>NUCLEOTIDE SEQUENCE</scope>
    <source>
        <strain evidence="1">KPS</strain>
    </source>
</reference>
<name>A0ABY9R3I5_9BACT</name>
<accession>A0ABY9R3I5</accession>
<protein>
    <submittedName>
        <fullName evidence="1">Uncharacterized protein</fullName>
    </submittedName>
</protein>
<evidence type="ECO:0000313" key="1">
    <source>
        <dbReference type="EMBL" id="WMW66320.1"/>
    </source>
</evidence>
<sequence>MFTPKISAAEAAAISVNVSLKRSIDAGTLVGIFKGTHSPEAWMSHLELFFSDVPDTILKKFMAQNKFSPEDMLRIFHQLHPCMQHKHFLEVVYGRMEEAV</sequence>
<evidence type="ECO:0000313" key="2">
    <source>
        <dbReference type="Proteomes" id="UP001180616"/>
    </source>
</evidence>